<organism evidence="2 3">
    <name type="scientific">Cylicocyclus nassatus</name>
    <name type="common">Nematode worm</name>
    <dbReference type="NCBI Taxonomy" id="53992"/>
    <lineage>
        <taxon>Eukaryota</taxon>
        <taxon>Metazoa</taxon>
        <taxon>Ecdysozoa</taxon>
        <taxon>Nematoda</taxon>
        <taxon>Chromadorea</taxon>
        <taxon>Rhabditida</taxon>
        <taxon>Rhabditina</taxon>
        <taxon>Rhabditomorpha</taxon>
        <taxon>Strongyloidea</taxon>
        <taxon>Strongylidae</taxon>
        <taxon>Cylicocyclus</taxon>
    </lineage>
</organism>
<feature type="signal peptide" evidence="1">
    <location>
        <begin position="1"/>
        <end position="20"/>
    </location>
</feature>
<sequence>MLFYKMLLAVLLVFVYEVNGAQIGAPNVAVPPGASSAGQRPHNIRDCIKLCELLNPGEELRCAQACLQDPRIFLATDGRDWAANKGKKHAYKYRT</sequence>
<evidence type="ECO:0000313" key="2">
    <source>
        <dbReference type="EMBL" id="CAJ0607686.1"/>
    </source>
</evidence>
<evidence type="ECO:0000313" key="3">
    <source>
        <dbReference type="Proteomes" id="UP001176961"/>
    </source>
</evidence>
<comment type="caution">
    <text evidence="2">The sequence shown here is derived from an EMBL/GenBank/DDBJ whole genome shotgun (WGS) entry which is preliminary data.</text>
</comment>
<protein>
    <submittedName>
        <fullName evidence="2">Uncharacterized protein</fullName>
    </submittedName>
</protein>
<evidence type="ECO:0000256" key="1">
    <source>
        <dbReference type="SAM" id="SignalP"/>
    </source>
</evidence>
<keyword evidence="3" id="KW-1185">Reference proteome</keyword>
<accession>A0AA36MCY8</accession>
<name>A0AA36MCY8_CYLNA</name>
<feature type="chain" id="PRO_5041328559" evidence="1">
    <location>
        <begin position="21"/>
        <end position="95"/>
    </location>
</feature>
<reference evidence="2" key="1">
    <citation type="submission" date="2023-07" db="EMBL/GenBank/DDBJ databases">
        <authorList>
            <consortium name="CYATHOMIX"/>
        </authorList>
    </citation>
    <scope>NUCLEOTIDE SEQUENCE</scope>
    <source>
        <strain evidence="2">N/A</strain>
    </source>
</reference>
<gene>
    <name evidence="2" type="ORF">CYNAS_LOCUS19669</name>
</gene>
<dbReference type="EMBL" id="CATQJL010000316">
    <property type="protein sequence ID" value="CAJ0607686.1"/>
    <property type="molecule type" value="Genomic_DNA"/>
</dbReference>
<keyword evidence="1" id="KW-0732">Signal</keyword>
<dbReference type="AlphaFoldDB" id="A0AA36MCY8"/>
<proteinExistence type="predicted"/>
<dbReference type="Proteomes" id="UP001176961">
    <property type="component" value="Unassembled WGS sequence"/>
</dbReference>